<sequence>MRSVVIQHVPFEGPGLIAPALFAVGSKVAVVRADLDDELPAAAQLDVLVVLGGPMGALDDHDHPHLARERELIAECVRLGKPVLGVCLGAQLLAAALGARVRRGPVPEIGAGAVELVSADDPVFSPAGPRIPVVHWHQDTFDLPPGAELLASSDLYAHQAFRVGTAYGLQFHVEIGPQELWEITPHLPPDGKITLAEVDEVQAVGVQVLRRWAACVAAVVEGGR</sequence>
<accession>A0A1H0IKR3</accession>
<dbReference type="GO" id="GO:0005829">
    <property type="term" value="C:cytosol"/>
    <property type="evidence" value="ECO:0007669"/>
    <property type="project" value="TreeGrafter"/>
</dbReference>
<dbReference type="EMBL" id="FNIX01000002">
    <property type="protein sequence ID" value="SDO32017.1"/>
    <property type="molecule type" value="Genomic_DNA"/>
</dbReference>
<name>A0A1H0IKR3_9PSEU</name>
<dbReference type="GO" id="GO:0016740">
    <property type="term" value="F:transferase activity"/>
    <property type="evidence" value="ECO:0007669"/>
    <property type="project" value="UniProtKB-KW"/>
</dbReference>
<dbReference type="SUPFAM" id="SSF52317">
    <property type="entry name" value="Class I glutamine amidotransferase-like"/>
    <property type="match status" value="1"/>
</dbReference>
<dbReference type="PANTHER" id="PTHR42695:SF5">
    <property type="entry name" value="GLUTAMINE AMIDOTRANSFERASE YLR126C-RELATED"/>
    <property type="match status" value="1"/>
</dbReference>
<protein>
    <submittedName>
        <fullName evidence="2">GMP synthase-Glutamine amidotransferase</fullName>
    </submittedName>
</protein>
<evidence type="ECO:0000313" key="2">
    <source>
        <dbReference type="EMBL" id="SDO32017.1"/>
    </source>
</evidence>
<dbReference type="Gene3D" id="3.40.50.880">
    <property type="match status" value="1"/>
</dbReference>
<keyword evidence="2" id="KW-0808">Transferase</keyword>
<evidence type="ECO:0000313" key="3">
    <source>
        <dbReference type="Proteomes" id="UP000199691"/>
    </source>
</evidence>
<reference evidence="3" key="1">
    <citation type="submission" date="2016-10" db="EMBL/GenBank/DDBJ databases">
        <authorList>
            <person name="Varghese N."/>
            <person name="Submissions S."/>
        </authorList>
    </citation>
    <scope>NUCLEOTIDE SEQUENCE [LARGE SCALE GENOMIC DNA]</scope>
    <source>
        <strain evidence="3">CGMCC 4.6609</strain>
    </source>
</reference>
<evidence type="ECO:0000259" key="1">
    <source>
        <dbReference type="Pfam" id="PF00117"/>
    </source>
</evidence>
<dbReference type="PROSITE" id="PS51273">
    <property type="entry name" value="GATASE_TYPE_1"/>
    <property type="match status" value="1"/>
</dbReference>
<gene>
    <name evidence="2" type="ORF">SAMN05421507_102148</name>
</gene>
<dbReference type="InterPro" id="IPR029062">
    <property type="entry name" value="Class_I_gatase-like"/>
</dbReference>
<proteinExistence type="predicted"/>
<dbReference type="CDD" id="cd01741">
    <property type="entry name" value="GATase1_1"/>
    <property type="match status" value="1"/>
</dbReference>
<keyword evidence="2" id="KW-0315">Glutamine amidotransferase</keyword>
<organism evidence="2 3">
    <name type="scientific">Lentzea jiangxiensis</name>
    <dbReference type="NCBI Taxonomy" id="641025"/>
    <lineage>
        <taxon>Bacteria</taxon>
        <taxon>Bacillati</taxon>
        <taxon>Actinomycetota</taxon>
        <taxon>Actinomycetes</taxon>
        <taxon>Pseudonocardiales</taxon>
        <taxon>Pseudonocardiaceae</taxon>
        <taxon>Lentzea</taxon>
    </lineage>
</organism>
<dbReference type="InterPro" id="IPR017926">
    <property type="entry name" value="GATASE"/>
</dbReference>
<keyword evidence="3" id="KW-1185">Reference proteome</keyword>
<dbReference type="InterPro" id="IPR044992">
    <property type="entry name" value="ChyE-like"/>
</dbReference>
<dbReference type="AlphaFoldDB" id="A0A1H0IKR3"/>
<dbReference type="PANTHER" id="PTHR42695">
    <property type="entry name" value="GLUTAMINE AMIDOTRANSFERASE YLR126C-RELATED"/>
    <property type="match status" value="1"/>
</dbReference>
<dbReference type="RefSeq" id="WP_218130186.1">
    <property type="nucleotide sequence ID" value="NZ_FNIX01000002.1"/>
</dbReference>
<dbReference type="STRING" id="641025.SAMN05421507_102148"/>
<dbReference type="Pfam" id="PF00117">
    <property type="entry name" value="GATase"/>
    <property type="match status" value="1"/>
</dbReference>
<dbReference type="Proteomes" id="UP000199691">
    <property type="component" value="Unassembled WGS sequence"/>
</dbReference>
<feature type="domain" description="Glutamine amidotransferase" evidence="1">
    <location>
        <begin position="17"/>
        <end position="177"/>
    </location>
</feature>